<dbReference type="InterPro" id="IPR001584">
    <property type="entry name" value="Integrase_cat-core"/>
</dbReference>
<dbReference type="PROSITE" id="PS50994">
    <property type="entry name" value="INTEGRASE"/>
    <property type="match status" value="1"/>
</dbReference>
<dbReference type="Pfam" id="PF00665">
    <property type="entry name" value="rve"/>
    <property type="match status" value="1"/>
</dbReference>
<dbReference type="SUPFAM" id="SSF53098">
    <property type="entry name" value="Ribonuclease H-like"/>
    <property type="match status" value="1"/>
</dbReference>
<accession>A0A371HY99</accession>
<sequence>MPQQPILFCEVFDVRGIDFMGPFPVSNGYSYILLVVDYVSRWVEAIVTKTNDAKVVVDFLKSNIFYRFGVSKSLISDQESHFCNKAMFSLLHTYRVTPKKEVCKIILCLRMDCQAELTRVNRGVSAEMKSSRPDRFRLGQARVISATHALQPNSPVERPNCIDHISYPARRPSQRQLKCHVTPRKSAMSR</sequence>
<dbReference type="GO" id="GO:0015074">
    <property type="term" value="P:DNA integration"/>
    <property type="evidence" value="ECO:0007669"/>
    <property type="project" value="InterPro"/>
</dbReference>
<dbReference type="EMBL" id="QJKJ01001402">
    <property type="protein sequence ID" value="RDY07770.1"/>
    <property type="molecule type" value="Genomic_DNA"/>
</dbReference>
<evidence type="ECO:0000313" key="3">
    <source>
        <dbReference type="Proteomes" id="UP000257109"/>
    </source>
</evidence>
<dbReference type="Proteomes" id="UP000257109">
    <property type="component" value="Unassembled WGS sequence"/>
</dbReference>
<reference evidence="2" key="1">
    <citation type="submission" date="2018-05" db="EMBL/GenBank/DDBJ databases">
        <title>Draft genome of Mucuna pruriens seed.</title>
        <authorList>
            <person name="Nnadi N.E."/>
            <person name="Vos R."/>
            <person name="Hasami M.H."/>
            <person name="Devisetty U.K."/>
            <person name="Aguiy J.C."/>
        </authorList>
    </citation>
    <scope>NUCLEOTIDE SEQUENCE [LARGE SCALE GENOMIC DNA]</scope>
    <source>
        <strain evidence="2">JCA_2017</strain>
    </source>
</reference>
<dbReference type="InterPro" id="IPR036397">
    <property type="entry name" value="RNaseH_sf"/>
</dbReference>
<proteinExistence type="predicted"/>
<dbReference type="GO" id="GO:0003676">
    <property type="term" value="F:nucleic acid binding"/>
    <property type="evidence" value="ECO:0007669"/>
    <property type="project" value="InterPro"/>
</dbReference>
<gene>
    <name evidence="2" type="primary">gag-pol</name>
    <name evidence="2" type="ORF">CR513_08075</name>
</gene>
<keyword evidence="3" id="KW-1185">Reference proteome</keyword>
<feature type="non-terminal residue" evidence="2">
    <location>
        <position position="1"/>
    </location>
</feature>
<dbReference type="Gene3D" id="3.30.420.10">
    <property type="entry name" value="Ribonuclease H-like superfamily/Ribonuclease H"/>
    <property type="match status" value="1"/>
</dbReference>
<dbReference type="PANTHER" id="PTHR47266">
    <property type="entry name" value="ENDONUCLEASE-RELATED"/>
    <property type="match status" value="1"/>
</dbReference>
<evidence type="ECO:0000259" key="1">
    <source>
        <dbReference type="PROSITE" id="PS50994"/>
    </source>
</evidence>
<evidence type="ECO:0000313" key="2">
    <source>
        <dbReference type="EMBL" id="RDY07770.1"/>
    </source>
</evidence>
<feature type="domain" description="Integrase catalytic" evidence="1">
    <location>
        <begin position="1"/>
        <end position="96"/>
    </location>
</feature>
<organism evidence="2 3">
    <name type="scientific">Mucuna pruriens</name>
    <name type="common">Velvet bean</name>
    <name type="synonym">Dolichos pruriens</name>
    <dbReference type="NCBI Taxonomy" id="157652"/>
    <lineage>
        <taxon>Eukaryota</taxon>
        <taxon>Viridiplantae</taxon>
        <taxon>Streptophyta</taxon>
        <taxon>Embryophyta</taxon>
        <taxon>Tracheophyta</taxon>
        <taxon>Spermatophyta</taxon>
        <taxon>Magnoliopsida</taxon>
        <taxon>eudicotyledons</taxon>
        <taxon>Gunneridae</taxon>
        <taxon>Pentapetalae</taxon>
        <taxon>rosids</taxon>
        <taxon>fabids</taxon>
        <taxon>Fabales</taxon>
        <taxon>Fabaceae</taxon>
        <taxon>Papilionoideae</taxon>
        <taxon>50 kb inversion clade</taxon>
        <taxon>NPAAA clade</taxon>
        <taxon>indigoferoid/millettioid clade</taxon>
        <taxon>Phaseoleae</taxon>
        <taxon>Mucuna</taxon>
    </lineage>
</organism>
<comment type="caution">
    <text evidence="2">The sequence shown here is derived from an EMBL/GenBank/DDBJ whole genome shotgun (WGS) entry which is preliminary data.</text>
</comment>
<protein>
    <submittedName>
        <fullName evidence="2">Gag-Pol polyprotein</fullName>
    </submittedName>
</protein>
<dbReference type="InterPro" id="IPR012337">
    <property type="entry name" value="RNaseH-like_sf"/>
</dbReference>
<name>A0A371HY99_MUCPR</name>
<dbReference type="OrthoDB" id="1303625at2759"/>
<dbReference type="InterPro" id="IPR052160">
    <property type="entry name" value="Gypsy_RT_Integrase-like"/>
</dbReference>
<dbReference type="AlphaFoldDB" id="A0A371HY99"/>